<dbReference type="EMBL" id="CP109441">
    <property type="protein sequence ID" value="WUV46221.1"/>
    <property type="molecule type" value="Genomic_DNA"/>
</dbReference>
<keyword evidence="4" id="KW-1133">Transmembrane helix</keyword>
<feature type="compositionally biased region" description="Low complexity" evidence="3">
    <location>
        <begin position="15"/>
        <end position="30"/>
    </location>
</feature>
<dbReference type="PANTHER" id="PTHR37042">
    <property type="entry name" value="OUTER MEMBRANE PROTEIN RV1973"/>
    <property type="match status" value="1"/>
</dbReference>
<keyword evidence="2 4" id="KW-0472">Membrane</keyword>
<evidence type="ECO:0000313" key="6">
    <source>
        <dbReference type="Proteomes" id="UP001432062"/>
    </source>
</evidence>
<evidence type="ECO:0000313" key="5">
    <source>
        <dbReference type="EMBL" id="WUV46221.1"/>
    </source>
</evidence>
<feature type="region of interest" description="Disordered" evidence="3">
    <location>
        <begin position="1"/>
        <end position="59"/>
    </location>
</feature>
<protein>
    <recommendedName>
        <fullName evidence="7">Mce-associated membrane protein</fullName>
    </recommendedName>
</protein>
<sequence>MNKSSVMAMDKVDDSASADGASAVSDPVSATNPDESHDDSAPSTVGAEASDAGADATENADAAVVEDGVVAVADATEGTGKSGRSWRRLQPRPLTGILMLLVVVSVILAAVFGWKLETRNDRQAAGAAALAAAQDYAVALTSIDSSHIDSDFATVLNGATGEFKSMYSKSADQLKPMLLQAKSVSKGHVVAASVQSAAEDHAVIMLFVDAEITNVTNPTPRIDRNRILMTMDRVDGRWLTSKVELP</sequence>
<dbReference type="RefSeq" id="WP_327099474.1">
    <property type="nucleotide sequence ID" value="NZ_CP109149.1"/>
</dbReference>
<evidence type="ECO:0000256" key="2">
    <source>
        <dbReference type="ARBA" id="ARBA00023136"/>
    </source>
</evidence>
<organism evidence="5 6">
    <name type="scientific">Nocardia vinacea</name>
    <dbReference type="NCBI Taxonomy" id="96468"/>
    <lineage>
        <taxon>Bacteria</taxon>
        <taxon>Bacillati</taxon>
        <taxon>Actinomycetota</taxon>
        <taxon>Actinomycetes</taxon>
        <taxon>Mycobacteriales</taxon>
        <taxon>Nocardiaceae</taxon>
        <taxon>Nocardia</taxon>
    </lineage>
</organism>
<evidence type="ECO:0000256" key="3">
    <source>
        <dbReference type="SAM" id="MobiDB-lite"/>
    </source>
</evidence>
<keyword evidence="6" id="KW-1185">Reference proteome</keyword>
<evidence type="ECO:0008006" key="7">
    <source>
        <dbReference type="Google" id="ProtNLM"/>
    </source>
</evidence>
<gene>
    <name evidence="5" type="ORF">OG563_45395</name>
</gene>
<accession>A0ABZ1YWF8</accession>
<reference evidence="5" key="1">
    <citation type="submission" date="2022-10" db="EMBL/GenBank/DDBJ databases">
        <title>The complete genomes of actinobacterial strains from the NBC collection.</title>
        <authorList>
            <person name="Joergensen T.S."/>
            <person name="Alvarez Arevalo M."/>
            <person name="Sterndorff E.B."/>
            <person name="Faurdal D."/>
            <person name="Vuksanovic O."/>
            <person name="Mourched A.-S."/>
            <person name="Charusanti P."/>
            <person name="Shaw S."/>
            <person name="Blin K."/>
            <person name="Weber T."/>
        </authorList>
    </citation>
    <scope>NUCLEOTIDE SEQUENCE</scope>
    <source>
        <strain evidence="5">NBC_01482</strain>
    </source>
</reference>
<proteinExistence type="predicted"/>
<dbReference type="Proteomes" id="UP001432062">
    <property type="component" value="Chromosome"/>
</dbReference>
<name>A0ABZ1YWF8_9NOCA</name>
<feature type="transmembrane region" description="Helical" evidence="4">
    <location>
        <begin position="94"/>
        <end position="114"/>
    </location>
</feature>
<dbReference type="PANTHER" id="PTHR37042:SF4">
    <property type="entry name" value="OUTER MEMBRANE PROTEIN RV1973"/>
    <property type="match status" value="1"/>
</dbReference>
<comment type="subcellular location">
    <subcellularLocation>
        <location evidence="1">Membrane</location>
    </subcellularLocation>
</comment>
<evidence type="ECO:0000256" key="4">
    <source>
        <dbReference type="SAM" id="Phobius"/>
    </source>
</evidence>
<keyword evidence="4" id="KW-0812">Transmembrane</keyword>
<evidence type="ECO:0000256" key="1">
    <source>
        <dbReference type="ARBA" id="ARBA00004370"/>
    </source>
</evidence>